<accession>A0ABS5JQ77</accession>
<reference evidence="2 3" key="1">
    <citation type="journal article" date="2015" name="Int. J. Syst. Evol. Microbiol.">
        <title>Carboxylicivirga linearis sp. nov., isolated from a sea cucumber culture pond.</title>
        <authorList>
            <person name="Wang F.Q."/>
            <person name="Zhou Y.X."/>
            <person name="Lin X.Z."/>
            <person name="Chen G.J."/>
            <person name="Du Z.J."/>
        </authorList>
    </citation>
    <scope>NUCLEOTIDE SEQUENCE [LARGE SCALE GENOMIC DNA]</scope>
    <source>
        <strain evidence="2 3">FB218</strain>
    </source>
</reference>
<evidence type="ECO:0000313" key="3">
    <source>
        <dbReference type="Proteomes" id="UP000708576"/>
    </source>
</evidence>
<gene>
    <name evidence="2" type="ORF">KEM10_01960</name>
</gene>
<dbReference type="EMBL" id="JAGUCO010000001">
    <property type="protein sequence ID" value="MBS2097023.1"/>
    <property type="molecule type" value="Genomic_DNA"/>
</dbReference>
<name>A0ABS5JQ77_9BACT</name>
<protein>
    <submittedName>
        <fullName evidence="2">Uncharacterized protein</fullName>
    </submittedName>
</protein>
<sequence>MKKGRLHTGLRLTLWLVIVMLINNMLNIHNKNMGANDNFNEVQSFLELAMLMVDADNEIADMEDEDSGSVSLFKAWFCHSLPQIEFFSLTEKITHSNYVCNYQSPTQKISTPPPRLS</sequence>
<evidence type="ECO:0000256" key="1">
    <source>
        <dbReference type="SAM" id="Phobius"/>
    </source>
</evidence>
<feature type="transmembrane region" description="Helical" evidence="1">
    <location>
        <begin position="12"/>
        <end position="29"/>
    </location>
</feature>
<organism evidence="2 3">
    <name type="scientific">Carboxylicivirga linearis</name>
    <dbReference type="NCBI Taxonomy" id="1628157"/>
    <lineage>
        <taxon>Bacteria</taxon>
        <taxon>Pseudomonadati</taxon>
        <taxon>Bacteroidota</taxon>
        <taxon>Bacteroidia</taxon>
        <taxon>Marinilabiliales</taxon>
        <taxon>Marinilabiliaceae</taxon>
        <taxon>Carboxylicivirga</taxon>
    </lineage>
</organism>
<keyword evidence="1" id="KW-0812">Transmembrane</keyword>
<keyword evidence="3" id="KW-1185">Reference proteome</keyword>
<keyword evidence="1" id="KW-0472">Membrane</keyword>
<dbReference type="Proteomes" id="UP000708576">
    <property type="component" value="Unassembled WGS sequence"/>
</dbReference>
<dbReference type="RefSeq" id="WP_212212772.1">
    <property type="nucleotide sequence ID" value="NZ_JAGUCO010000001.1"/>
</dbReference>
<evidence type="ECO:0000313" key="2">
    <source>
        <dbReference type="EMBL" id="MBS2097023.1"/>
    </source>
</evidence>
<keyword evidence="1" id="KW-1133">Transmembrane helix</keyword>
<comment type="caution">
    <text evidence="2">The sequence shown here is derived from an EMBL/GenBank/DDBJ whole genome shotgun (WGS) entry which is preliminary data.</text>
</comment>
<proteinExistence type="predicted"/>